<dbReference type="AlphaFoldDB" id="A0A7J8GAK2"/>
<feature type="region of interest" description="Disordered" evidence="1">
    <location>
        <begin position="1"/>
        <end position="64"/>
    </location>
</feature>
<gene>
    <name evidence="2" type="ORF">HJG63_011584</name>
</gene>
<proteinExistence type="predicted"/>
<keyword evidence="3" id="KW-1185">Reference proteome</keyword>
<dbReference type="EMBL" id="JACASE010000006">
    <property type="protein sequence ID" value="KAF6456956.1"/>
    <property type="molecule type" value="Genomic_DNA"/>
</dbReference>
<sequence length="131" mass="14512">MRLRGREPSGRDPDSQGTDDSGDKTDEVVVGSKTPGESGRSTRWRRVSRRRAVSGGRGNGRPQAWRLATELYSLSVLRPEVQTQHRWAEMKLKPQSSHAKNSRQMSVEGVLRMPIGNPQDCHGHTGRPAGT</sequence>
<accession>A0A7J8GAK2</accession>
<protein>
    <submittedName>
        <fullName evidence="2">Uncharacterized protein</fullName>
    </submittedName>
</protein>
<organism evidence="2 3">
    <name type="scientific">Rousettus aegyptiacus</name>
    <name type="common">Egyptian fruit bat</name>
    <name type="synonym">Pteropus aegyptiacus</name>
    <dbReference type="NCBI Taxonomy" id="9407"/>
    <lineage>
        <taxon>Eukaryota</taxon>
        <taxon>Metazoa</taxon>
        <taxon>Chordata</taxon>
        <taxon>Craniata</taxon>
        <taxon>Vertebrata</taxon>
        <taxon>Euteleostomi</taxon>
        <taxon>Mammalia</taxon>
        <taxon>Eutheria</taxon>
        <taxon>Laurasiatheria</taxon>
        <taxon>Chiroptera</taxon>
        <taxon>Yinpterochiroptera</taxon>
        <taxon>Pteropodoidea</taxon>
        <taxon>Pteropodidae</taxon>
        <taxon>Rousettinae</taxon>
        <taxon>Rousettus</taxon>
    </lineage>
</organism>
<evidence type="ECO:0000313" key="2">
    <source>
        <dbReference type="EMBL" id="KAF6456956.1"/>
    </source>
</evidence>
<feature type="compositionally biased region" description="Basic and acidic residues" evidence="1">
    <location>
        <begin position="1"/>
        <end position="14"/>
    </location>
</feature>
<dbReference type="Proteomes" id="UP000593571">
    <property type="component" value="Unassembled WGS sequence"/>
</dbReference>
<name>A0A7J8GAK2_ROUAE</name>
<evidence type="ECO:0000313" key="3">
    <source>
        <dbReference type="Proteomes" id="UP000593571"/>
    </source>
</evidence>
<feature type="compositionally biased region" description="Basic residues" evidence="1">
    <location>
        <begin position="42"/>
        <end position="52"/>
    </location>
</feature>
<reference evidence="2 3" key="1">
    <citation type="journal article" date="2020" name="Nature">
        <title>Six reference-quality genomes reveal evolution of bat adaptations.</title>
        <authorList>
            <person name="Jebb D."/>
            <person name="Huang Z."/>
            <person name="Pippel M."/>
            <person name="Hughes G.M."/>
            <person name="Lavrichenko K."/>
            <person name="Devanna P."/>
            <person name="Winkler S."/>
            <person name="Jermiin L.S."/>
            <person name="Skirmuntt E.C."/>
            <person name="Katzourakis A."/>
            <person name="Burkitt-Gray L."/>
            <person name="Ray D.A."/>
            <person name="Sullivan K.A.M."/>
            <person name="Roscito J.G."/>
            <person name="Kirilenko B.M."/>
            <person name="Davalos L.M."/>
            <person name="Corthals A.P."/>
            <person name="Power M.L."/>
            <person name="Jones G."/>
            <person name="Ransome R.D."/>
            <person name="Dechmann D.K.N."/>
            <person name="Locatelli A.G."/>
            <person name="Puechmaille S.J."/>
            <person name="Fedrigo O."/>
            <person name="Jarvis E.D."/>
            <person name="Hiller M."/>
            <person name="Vernes S.C."/>
            <person name="Myers E.W."/>
            <person name="Teeling E.C."/>
        </authorList>
    </citation>
    <scope>NUCLEOTIDE SEQUENCE [LARGE SCALE GENOMIC DNA]</scope>
    <source>
        <strain evidence="2">MRouAeg1</strain>
        <tissue evidence="2">Muscle</tissue>
    </source>
</reference>
<evidence type="ECO:0000256" key="1">
    <source>
        <dbReference type="SAM" id="MobiDB-lite"/>
    </source>
</evidence>
<comment type="caution">
    <text evidence="2">The sequence shown here is derived from an EMBL/GenBank/DDBJ whole genome shotgun (WGS) entry which is preliminary data.</text>
</comment>